<dbReference type="Gene3D" id="1.10.1200.10">
    <property type="entry name" value="ACP-like"/>
    <property type="match status" value="1"/>
</dbReference>
<protein>
    <submittedName>
        <fullName evidence="2">Acyl carrier protein</fullName>
    </submittedName>
</protein>
<evidence type="ECO:0000259" key="1">
    <source>
        <dbReference type="Pfam" id="PF00550"/>
    </source>
</evidence>
<dbReference type="Proteomes" id="UP000257045">
    <property type="component" value="Unassembled WGS sequence"/>
</dbReference>
<reference evidence="2 3" key="1">
    <citation type="submission" date="2018-04" db="EMBL/GenBank/DDBJ databases">
        <title>Novel Campyloabacter and Helicobacter Species and Strains.</title>
        <authorList>
            <person name="Mannion A.J."/>
            <person name="Shen Z."/>
            <person name="Fox J.G."/>
        </authorList>
    </citation>
    <scope>NUCLEOTIDE SEQUENCE [LARGE SCALE GENOMIC DNA]</scope>
    <source>
        <strain evidence="2 3">MIT 04-9366</strain>
    </source>
</reference>
<evidence type="ECO:0000313" key="3">
    <source>
        <dbReference type="Proteomes" id="UP000257045"/>
    </source>
</evidence>
<dbReference type="RefSeq" id="WP_115568779.1">
    <property type="nucleotide sequence ID" value="NZ_NXLV01000001.1"/>
</dbReference>
<feature type="domain" description="Carrier" evidence="1">
    <location>
        <begin position="13"/>
        <end position="53"/>
    </location>
</feature>
<dbReference type="Pfam" id="PF00550">
    <property type="entry name" value="PP-binding"/>
    <property type="match status" value="1"/>
</dbReference>
<dbReference type="EMBL" id="NXLV01000001">
    <property type="protein sequence ID" value="RDU72149.1"/>
    <property type="molecule type" value="Genomic_DNA"/>
</dbReference>
<gene>
    <name evidence="2" type="ORF">CQA58_00660</name>
</gene>
<dbReference type="InterPro" id="IPR009081">
    <property type="entry name" value="PP-bd_ACP"/>
</dbReference>
<accession>A0A3D8J3U6</accession>
<dbReference type="OrthoDB" id="5348029at2"/>
<name>A0A3D8J3U6_9HELI</name>
<dbReference type="AlphaFoldDB" id="A0A3D8J3U6"/>
<organism evidence="2 3">
    <name type="scientific">Helicobacter brantae</name>
    <dbReference type="NCBI Taxonomy" id="375927"/>
    <lineage>
        <taxon>Bacteria</taxon>
        <taxon>Pseudomonadati</taxon>
        <taxon>Campylobacterota</taxon>
        <taxon>Epsilonproteobacteria</taxon>
        <taxon>Campylobacterales</taxon>
        <taxon>Helicobacteraceae</taxon>
        <taxon>Helicobacter</taxon>
    </lineage>
</organism>
<dbReference type="SUPFAM" id="SSF47336">
    <property type="entry name" value="ACP-like"/>
    <property type="match status" value="1"/>
</dbReference>
<evidence type="ECO:0000313" key="2">
    <source>
        <dbReference type="EMBL" id="RDU72149.1"/>
    </source>
</evidence>
<dbReference type="InterPro" id="IPR036736">
    <property type="entry name" value="ACP-like_sf"/>
</dbReference>
<proteinExistence type="predicted"/>
<sequence length="72" mass="8282">MQNSIKQIIEEIRPDINPEAQNLLEEIDSFDIVTIIASIEDKFSIKIPAEKILPEYFHDISSIISLINEVKQ</sequence>
<comment type="caution">
    <text evidence="2">The sequence shown here is derived from an EMBL/GenBank/DDBJ whole genome shotgun (WGS) entry which is preliminary data.</text>
</comment>
<keyword evidence="3" id="KW-1185">Reference proteome</keyword>